<feature type="compositionally biased region" description="Polar residues" evidence="1">
    <location>
        <begin position="40"/>
        <end position="52"/>
    </location>
</feature>
<reference evidence="2 3" key="1">
    <citation type="submission" date="2019-02" db="EMBL/GenBank/DDBJ databases">
        <title>Deep-cultivation of Planctomycetes and their phenomic and genomic characterization uncovers novel biology.</title>
        <authorList>
            <person name="Wiegand S."/>
            <person name="Jogler M."/>
            <person name="Boedeker C."/>
            <person name="Pinto D."/>
            <person name="Vollmers J."/>
            <person name="Rivas-Marin E."/>
            <person name="Kohn T."/>
            <person name="Peeters S.H."/>
            <person name="Heuer A."/>
            <person name="Rast P."/>
            <person name="Oberbeckmann S."/>
            <person name="Bunk B."/>
            <person name="Jeske O."/>
            <person name="Meyerdierks A."/>
            <person name="Storesund J.E."/>
            <person name="Kallscheuer N."/>
            <person name="Luecker S."/>
            <person name="Lage O.M."/>
            <person name="Pohl T."/>
            <person name="Merkel B.J."/>
            <person name="Hornburger P."/>
            <person name="Mueller R.-W."/>
            <person name="Bruemmer F."/>
            <person name="Labrenz M."/>
            <person name="Spormann A.M."/>
            <person name="Op Den Camp H."/>
            <person name="Overmann J."/>
            <person name="Amann R."/>
            <person name="Jetten M.S.M."/>
            <person name="Mascher T."/>
            <person name="Medema M.H."/>
            <person name="Devos D.P."/>
            <person name="Kaster A.-K."/>
            <person name="Ovreas L."/>
            <person name="Rohde M."/>
            <person name="Galperin M.Y."/>
            <person name="Jogler C."/>
        </authorList>
    </citation>
    <scope>NUCLEOTIDE SEQUENCE [LARGE SCALE GENOMIC DNA]</scope>
    <source>
        <strain evidence="2 3">CA54</strain>
    </source>
</reference>
<dbReference type="AlphaFoldDB" id="A0A5C6B619"/>
<dbReference type="EMBL" id="SJPP01000003">
    <property type="protein sequence ID" value="TWU07398.1"/>
    <property type="molecule type" value="Genomic_DNA"/>
</dbReference>
<comment type="caution">
    <text evidence="2">The sequence shown here is derived from an EMBL/GenBank/DDBJ whole genome shotgun (WGS) entry which is preliminary data.</text>
</comment>
<proteinExistence type="predicted"/>
<sequence length="68" mass="7309">MTRILGKFTRVLELEQTPGGMVYSANRAVMPRKPGGGSTGTQNRNEASPDSPMIQQLASALLSEFGTR</sequence>
<accession>A0A5C6B619</accession>
<name>A0A5C6B619_9PLAN</name>
<dbReference type="RefSeq" id="WP_146374166.1">
    <property type="nucleotide sequence ID" value="NZ_SJPP01000003.1"/>
</dbReference>
<dbReference type="Proteomes" id="UP000320735">
    <property type="component" value="Unassembled WGS sequence"/>
</dbReference>
<evidence type="ECO:0000256" key="1">
    <source>
        <dbReference type="SAM" id="MobiDB-lite"/>
    </source>
</evidence>
<protein>
    <submittedName>
        <fullName evidence="2">Uncharacterized protein</fullName>
    </submittedName>
</protein>
<keyword evidence="3" id="KW-1185">Reference proteome</keyword>
<organism evidence="2 3">
    <name type="scientific">Symmachiella macrocystis</name>
    <dbReference type="NCBI Taxonomy" id="2527985"/>
    <lineage>
        <taxon>Bacteria</taxon>
        <taxon>Pseudomonadati</taxon>
        <taxon>Planctomycetota</taxon>
        <taxon>Planctomycetia</taxon>
        <taxon>Planctomycetales</taxon>
        <taxon>Planctomycetaceae</taxon>
        <taxon>Symmachiella</taxon>
    </lineage>
</organism>
<gene>
    <name evidence="2" type="ORF">CA54_58040</name>
</gene>
<evidence type="ECO:0000313" key="3">
    <source>
        <dbReference type="Proteomes" id="UP000320735"/>
    </source>
</evidence>
<evidence type="ECO:0000313" key="2">
    <source>
        <dbReference type="EMBL" id="TWU07398.1"/>
    </source>
</evidence>
<feature type="region of interest" description="Disordered" evidence="1">
    <location>
        <begin position="28"/>
        <end position="52"/>
    </location>
</feature>